<dbReference type="Proteomes" id="UP000664293">
    <property type="component" value="Unassembled WGS sequence"/>
</dbReference>
<dbReference type="EMBL" id="JAEKJR010000003">
    <property type="protein sequence ID" value="MBN8432394.1"/>
    <property type="molecule type" value="Genomic_DNA"/>
</dbReference>
<accession>A0ABS3EAT3</accession>
<evidence type="ECO:0000256" key="2">
    <source>
        <dbReference type="SAM" id="SignalP"/>
    </source>
</evidence>
<feature type="transmembrane region" description="Helical" evidence="1">
    <location>
        <begin position="149"/>
        <end position="173"/>
    </location>
</feature>
<organism evidence="3 4">
    <name type="scientific">Microbulbifer salipaludis</name>
    <dbReference type="NCBI Taxonomy" id="187980"/>
    <lineage>
        <taxon>Bacteria</taxon>
        <taxon>Pseudomonadati</taxon>
        <taxon>Pseudomonadota</taxon>
        <taxon>Gammaproteobacteria</taxon>
        <taxon>Cellvibrionales</taxon>
        <taxon>Microbulbiferaceae</taxon>
        <taxon>Microbulbifer</taxon>
    </lineage>
</organism>
<feature type="signal peptide" evidence="2">
    <location>
        <begin position="1"/>
        <end position="25"/>
    </location>
</feature>
<feature type="transmembrane region" description="Helical" evidence="1">
    <location>
        <begin position="315"/>
        <end position="336"/>
    </location>
</feature>
<proteinExistence type="predicted"/>
<dbReference type="RefSeq" id="WP_207004173.1">
    <property type="nucleotide sequence ID" value="NZ_JAEKJR010000003.1"/>
</dbReference>
<keyword evidence="1" id="KW-0472">Membrane</keyword>
<feature type="chain" id="PRO_5046621109" evidence="2">
    <location>
        <begin position="26"/>
        <end position="345"/>
    </location>
</feature>
<dbReference type="Pfam" id="PF13795">
    <property type="entry name" value="HupE_UreJ_2"/>
    <property type="match status" value="1"/>
</dbReference>
<name>A0ABS3EAT3_9GAMM</name>
<feature type="transmembrane region" description="Helical" evidence="1">
    <location>
        <begin position="180"/>
        <end position="203"/>
    </location>
</feature>
<evidence type="ECO:0000256" key="1">
    <source>
        <dbReference type="SAM" id="Phobius"/>
    </source>
</evidence>
<keyword evidence="4" id="KW-1185">Reference proteome</keyword>
<dbReference type="InterPro" id="IPR032809">
    <property type="entry name" value="Put_HupE_UreJ"/>
</dbReference>
<evidence type="ECO:0000313" key="3">
    <source>
        <dbReference type="EMBL" id="MBN8432394.1"/>
    </source>
</evidence>
<gene>
    <name evidence="3" type="ORF">JF535_16250</name>
</gene>
<evidence type="ECO:0000313" key="4">
    <source>
        <dbReference type="Proteomes" id="UP000664293"/>
    </source>
</evidence>
<comment type="caution">
    <text evidence="3">The sequence shown here is derived from an EMBL/GenBank/DDBJ whole genome shotgun (WGS) entry which is preliminary data.</text>
</comment>
<keyword evidence="2" id="KW-0732">Signal</keyword>
<keyword evidence="1" id="KW-1133">Transmembrane helix</keyword>
<keyword evidence="1" id="KW-0812">Transmembrane</keyword>
<feature type="transmembrane region" description="Helical" evidence="1">
    <location>
        <begin position="209"/>
        <end position="229"/>
    </location>
</feature>
<sequence length="345" mass="37083">MRRLLLWIALLCTALSASLPSISFAHELRPAALSIVQTAAEQFDVTWRVPARGEMRLSLYVQFDDQTLERSLPSAQMVGGYYVERWEISHPQALVGSTISIDGLANTMTDALVRISWLGGREQVSRLMPDQTQLQVENRAGMLQVAGTYFVLGIEHILLGIDHLLFVLALVVLVSGGGQLVATITAFTLAHSITLALAVLGVVTVPQAPVEAVIALSIVFIATEILHKLEGRKTLAIRKPWVVAFGFGLLHGLGFAGALSEIGVPEHAIPLSLGLFNIGVEAGQLAFIAGVAGLMHLLRRVKPVQLWEVRTGTSITAASALPVAYLVGGLSAWWLIDRTIALVVV</sequence>
<feature type="transmembrane region" description="Helical" evidence="1">
    <location>
        <begin position="241"/>
        <end position="259"/>
    </location>
</feature>
<protein>
    <submittedName>
        <fullName evidence="3">HupE/UreJ family protein</fullName>
    </submittedName>
</protein>
<reference evidence="3 4" key="1">
    <citation type="submission" date="2020-12" db="EMBL/GenBank/DDBJ databases">
        <title>Oil enriched cultivation method for isolating marine PHA-producing bacteria.</title>
        <authorList>
            <person name="Zheng W."/>
            <person name="Yu S."/>
            <person name="Huang Y."/>
        </authorList>
    </citation>
    <scope>NUCLEOTIDE SEQUENCE [LARGE SCALE GENOMIC DNA]</scope>
    <source>
        <strain evidence="3 4">SN0-2</strain>
    </source>
</reference>
<feature type="transmembrane region" description="Helical" evidence="1">
    <location>
        <begin position="271"/>
        <end position="294"/>
    </location>
</feature>